<sequence>MCSVDDVDEFEVDDNADVILFNSFKLVLRRDSDI</sequence>
<dbReference type="EMBL" id="UZAL01033911">
    <property type="protein sequence ID" value="VDP64362.1"/>
    <property type="molecule type" value="Genomic_DNA"/>
</dbReference>
<dbReference type="Proteomes" id="UP000269396">
    <property type="component" value="Unassembled WGS sequence"/>
</dbReference>
<evidence type="ECO:0000313" key="2">
    <source>
        <dbReference type="Proteomes" id="UP000269396"/>
    </source>
</evidence>
<evidence type="ECO:0000313" key="1">
    <source>
        <dbReference type="EMBL" id="VDP64362.1"/>
    </source>
</evidence>
<gene>
    <name evidence="1" type="ORF">SMTD_LOCUS13803</name>
</gene>
<organism evidence="1 2">
    <name type="scientific">Schistosoma mattheei</name>
    <dbReference type="NCBI Taxonomy" id="31246"/>
    <lineage>
        <taxon>Eukaryota</taxon>
        <taxon>Metazoa</taxon>
        <taxon>Spiralia</taxon>
        <taxon>Lophotrochozoa</taxon>
        <taxon>Platyhelminthes</taxon>
        <taxon>Trematoda</taxon>
        <taxon>Digenea</taxon>
        <taxon>Strigeidida</taxon>
        <taxon>Schistosomatoidea</taxon>
        <taxon>Schistosomatidae</taxon>
        <taxon>Schistosoma</taxon>
    </lineage>
</organism>
<proteinExistence type="predicted"/>
<reference evidence="1 2" key="1">
    <citation type="submission" date="2018-11" db="EMBL/GenBank/DDBJ databases">
        <authorList>
            <consortium name="Pathogen Informatics"/>
        </authorList>
    </citation>
    <scope>NUCLEOTIDE SEQUENCE [LARGE SCALE GENOMIC DNA]</scope>
    <source>
        <strain>Denwood</strain>
        <strain evidence="2">Zambia</strain>
    </source>
</reference>
<protein>
    <submittedName>
        <fullName evidence="1">Uncharacterized protein</fullName>
    </submittedName>
</protein>
<accession>A0A183PHG7</accession>
<name>A0A183PHG7_9TREM</name>
<dbReference type="AlphaFoldDB" id="A0A183PHG7"/>
<keyword evidence="2" id="KW-1185">Reference proteome</keyword>